<evidence type="ECO:0008006" key="2">
    <source>
        <dbReference type="Google" id="ProtNLM"/>
    </source>
</evidence>
<name>A0A806K151_9BACT</name>
<organism evidence="1">
    <name type="scientific">uncultured bacterium contig00062</name>
    <dbReference type="NCBI Taxonomy" id="1181545"/>
    <lineage>
        <taxon>Bacteria</taxon>
        <taxon>environmental samples</taxon>
    </lineage>
</organism>
<evidence type="ECO:0000313" key="1">
    <source>
        <dbReference type="EMBL" id="AGS53532.1"/>
    </source>
</evidence>
<reference evidence="1" key="1">
    <citation type="submission" date="2012-03" db="EMBL/GenBank/DDBJ databases">
        <title>Functional metagenomics reveals considerable lignocellulase gene clusters in the gut microbiome of a wood-feeding higher termite.</title>
        <authorList>
            <person name="Liu N."/>
        </authorList>
    </citation>
    <scope>NUCLEOTIDE SEQUENCE</scope>
</reference>
<protein>
    <recommendedName>
        <fullName evidence="2">FlgN protein</fullName>
    </recommendedName>
</protein>
<sequence>MKETWSFDYCVTVLTGEIGLLKKILAAQDKVRQLVMNREWADFDEKTAEVNRLGEEFALLEEERARLFYALSEVAHLNGSSVAWTIEARPFYASILALPVEERQELSRLYRELKMETLKMRALNETFLAYLNEAKNLAAAYLEAVCPARGGKLYTRKGGRASQDLKSIVFNNRF</sequence>
<dbReference type="EMBL" id="JQ844236">
    <property type="protein sequence ID" value="AGS53532.1"/>
    <property type="molecule type" value="Genomic_DNA"/>
</dbReference>
<accession>A0A806K151</accession>
<proteinExistence type="predicted"/>
<dbReference type="AlphaFoldDB" id="A0A806K151"/>